<feature type="domain" description="RNase H type-1" evidence="1">
    <location>
        <begin position="5"/>
        <end position="84"/>
    </location>
</feature>
<comment type="caution">
    <text evidence="2">The sequence shown here is derived from an EMBL/GenBank/DDBJ whole genome shotgun (WGS) entry which is preliminary data.</text>
</comment>
<dbReference type="GO" id="GO:0004523">
    <property type="term" value="F:RNA-DNA hybrid ribonuclease activity"/>
    <property type="evidence" value="ECO:0007669"/>
    <property type="project" value="InterPro"/>
</dbReference>
<dbReference type="EMBL" id="BDDD01000758">
    <property type="protein sequence ID" value="GAV69866.1"/>
    <property type="molecule type" value="Genomic_DNA"/>
</dbReference>
<dbReference type="InterPro" id="IPR002156">
    <property type="entry name" value="RNaseH_domain"/>
</dbReference>
<name>A0A1Q3BPB4_CEPFO</name>
<dbReference type="CDD" id="cd06222">
    <property type="entry name" value="RNase_H_like"/>
    <property type="match status" value="1"/>
</dbReference>
<dbReference type="Pfam" id="PF13456">
    <property type="entry name" value="RVT_3"/>
    <property type="match status" value="1"/>
</dbReference>
<accession>A0A1Q3BPB4</accession>
<dbReference type="InterPro" id="IPR012337">
    <property type="entry name" value="RNaseH-like_sf"/>
</dbReference>
<sequence length="103" mass="11414">PPTTEALAIYYGLLCGKQMGNKSLVVESDAWAIIHAINSTGHCEAIYGNIVEDIKMLSRNFEACSFYYISGEDNKLAHTTASFASEHFIECVWQDACFAFLPL</sequence>
<protein>
    <submittedName>
        <fullName evidence="2">RVT_3 domain-containing protein</fullName>
    </submittedName>
</protein>
<evidence type="ECO:0000259" key="1">
    <source>
        <dbReference type="Pfam" id="PF13456"/>
    </source>
</evidence>
<keyword evidence="3" id="KW-1185">Reference proteome</keyword>
<dbReference type="PANTHER" id="PTHR47074:SF11">
    <property type="entry name" value="REVERSE TRANSCRIPTASE-LIKE PROTEIN"/>
    <property type="match status" value="1"/>
</dbReference>
<organism evidence="2 3">
    <name type="scientific">Cephalotus follicularis</name>
    <name type="common">Albany pitcher plant</name>
    <dbReference type="NCBI Taxonomy" id="3775"/>
    <lineage>
        <taxon>Eukaryota</taxon>
        <taxon>Viridiplantae</taxon>
        <taxon>Streptophyta</taxon>
        <taxon>Embryophyta</taxon>
        <taxon>Tracheophyta</taxon>
        <taxon>Spermatophyta</taxon>
        <taxon>Magnoliopsida</taxon>
        <taxon>eudicotyledons</taxon>
        <taxon>Gunneridae</taxon>
        <taxon>Pentapetalae</taxon>
        <taxon>rosids</taxon>
        <taxon>fabids</taxon>
        <taxon>Oxalidales</taxon>
        <taxon>Cephalotaceae</taxon>
        <taxon>Cephalotus</taxon>
    </lineage>
</organism>
<dbReference type="InterPro" id="IPR044730">
    <property type="entry name" value="RNase_H-like_dom_plant"/>
</dbReference>
<feature type="non-terminal residue" evidence="2">
    <location>
        <position position="1"/>
    </location>
</feature>
<dbReference type="AlphaFoldDB" id="A0A1Q3BPB4"/>
<dbReference type="PANTHER" id="PTHR47074">
    <property type="entry name" value="BNAC02G40300D PROTEIN"/>
    <property type="match status" value="1"/>
</dbReference>
<dbReference type="InParanoid" id="A0A1Q3BPB4"/>
<dbReference type="InterPro" id="IPR036397">
    <property type="entry name" value="RNaseH_sf"/>
</dbReference>
<dbReference type="InterPro" id="IPR052929">
    <property type="entry name" value="RNase_H-like_EbsB-rel"/>
</dbReference>
<gene>
    <name evidence="2" type="ORF">CFOL_v3_13367</name>
</gene>
<proteinExistence type="predicted"/>
<reference evidence="3" key="1">
    <citation type="submission" date="2016-04" db="EMBL/GenBank/DDBJ databases">
        <title>Cephalotus genome sequencing.</title>
        <authorList>
            <person name="Fukushima K."/>
            <person name="Hasebe M."/>
            <person name="Fang X."/>
        </authorList>
    </citation>
    <scope>NUCLEOTIDE SEQUENCE [LARGE SCALE GENOMIC DNA]</scope>
    <source>
        <strain evidence="3">cv. St1</strain>
    </source>
</reference>
<dbReference type="Proteomes" id="UP000187406">
    <property type="component" value="Unassembled WGS sequence"/>
</dbReference>
<evidence type="ECO:0000313" key="2">
    <source>
        <dbReference type="EMBL" id="GAV69866.1"/>
    </source>
</evidence>
<dbReference type="OrthoDB" id="1906820at2759"/>
<dbReference type="SUPFAM" id="SSF53098">
    <property type="entry name" value="Ribonuclease H-like"/>
    <property type="match status" value="1"/>
</dbReference>
<dbReference type="Gene3D" id="3.30.420.10">
    <property type="entry name" value="Ribonuclease H-like superfamily/Ribonuclease H"/>
    <property type="match status" value="1"/>
</dbReference>
<evidence type="ECO:0000313" key="3">
    <source>
        <dbReference type="Proteomes" id="UP000187406"/>
    </source>
</evidence>
<dbReference type="GO" id="GO:0003676">
    <property type="term" value="F:nucleic acid binding"/>
    <property type="evidence" value="ECO:0007669"/>
    <property type="project" value="InterPro"/>
</dbReference>